<dbReference type="RefSeq" id="WP_186873092.1">
    <property type="nucleotide sequence ID" value="NZ_JACOOR010000002.1"/>
</dbReference>
<sequence>MKFQMNFTTSYDDVIRFTSAEDLHRFYTEHGCDGLELMPLPYSTAEAPDIYLSSKKCPLIVPGMVTGIHCCCIGDWVNQDRKELIRHYRKDLDYAMRVGAEYVVFHVAQVDDEEGFTYERKHTDREVVDAAAAFINELLDGQEYSFWFLMENLWWPGLTFLEPEDTRALISQVHYGKKGFMLDTGHYLHTDLELRTQEEAVAALHRMLARQKDMIPYIKGLHLQQSLTGDYVKEWLQTPHELPEDPTERFCKVYEHIFRIDKHEPFTAAGVKGLVERIAPMYVTYEYITRSREELAEYLERGRIE</sequence>
<dbReference type="InterPro" id="IPR013022">
    <property type="entry name" value="Xyl_isomerase-like_TIM-brl"/>
</dbReference>
<dbReference type="EMBL" id="JACOOR010000002">
    <property type="protein sequence ID" value="MBC5659032.1"/>
    <property type="molecule type" value="Genomic_DNA"/>
</dbReference>
<comment type="caution">
    <text evidence="2">The sequence shown here is derived from an EMBL/GenBank/DDBJ whole genome shotgun (WGS) entry which is preliminary data.</text>
</comment>
<evidence type="ECO:0000313" key="3">
    <source>
        <dbReference type="Proteomes" id="UP000649345"/>
    </source>
</evidence>
<accession>A0A923RLA5</accession>
<dbReference type="Pfam" id="PF01261">
    <property type="entry name" value="AP_endonuc_2"/>
    <property type="match status" value="1"/>
</dbReference>
<dbReference type="SUPFAM" id="SSF51658">
    <property type="entry name" value="Xylose isomerase-like"/>
    <property type="match status" value="1"/>
</dbReference>
<keyword evidence="3" id="KW-1185">Reference proteome</keyword>
<proteinExistence type="predicted"/>
<evidence type="ECO:0000313" key="2">
    <source>
        <dbReference type="EMBL" id="MBC5659032.1"/>
    </source>
</evidence>
<protein>
    <submittedName>
        <fullName evidence="2">TIM barrel protein</fullName>
    </submittedName>
</protein>
<dbReference type="InterPro" id="IPR036237">
    <property type="entry name" value="Xyl_isomerase-like_sf"/>
</dbReference>
<reference evidence="2" key="1">
    <citation type="submission" date="2020-08" db="EMBL/GenBank/DDBJ databases">
        <title>Genome public.</title>
        <authorList>
            <person name="Liu C."/>
            <person name="Sun Q."/>
        </authorList>
    </citation>
    <scope>NUCLEOTIDE SEQUENCE</scope>
    <source>
        <strain evidence="2">NSJ-68</strain>
    </source>
</reference>
<name>A0A923RLA5_9FIRM</name>
<feature type="domain" description="Xylose isomerase-like TIM barrel" evidence="1">
    <location>
        <begin position="29"/>
        <end position="228"/>
    </location>
</feature>
<evidence type="ECO:0000259" key="1">
    <source>
        <dbReference type="Pfam" id="PF01261"/>
    </source>
</evidence>
<organism evidence="2 3">
    <name type="scientific">Anaerosacchariphilus hominis</name>
    <dbReference type="NCBI Taxonomy" id="2763017"/>
    <lineage>
        <taxon>Bacteria</taxon>
        <taxon>Bacillati</taxon>
        <taxon>Bacillota</taxon>
        <taxon>Clostridia</taxon>
        <taxon>Lachnospirales</taxon>
        <taxon>Lachnospiraceae</taxon>
        <taxon>Anaerosacchariphilus</taxon>
    </lineage>
</organism>
<dbReference type="Proteomes" id="UP000649345">
    <property type="component" value="Unassembled WGS sequence"/>
</dbReference>
<dbReference type="Gene3D" id="3.20.20.150">
    <property type="entry name" value="Divalent-metal-dependent TIM barrel enzymes"/>
    <property type="match status" value="1"/>
</dbReference>
<gene>
    <name evidence="2" type="ORF">H8S44_04510</name>
</gene>
<dbReference type="AlphaFoldDB" id="A0A923RLA5"/>